<dbReference type="EMBL" id="BA000030">
    <property type="protein sequence ID" value="BAC70894.1"/>
    <property type="molecule type" value="Genomic_DNA"/>
</dbReference>
<keyword evidence="2" id="KW-0812">Transmembrane</keyword>
<reference evidence="3 4" key="2">
    <citation type="journal article" date="2003" name="Nat. Biotechnol.">
        <title>Complete genome sequence and comparative analysis of the industrial microorganism Streptomyces avermitilis.</title>
        <authorList>
            <person name="Ikeda H."/>
            <person name="Ishikawa J."/>
            <person name="Hanamoto A."/>
            <person name="Shinose M."/>
            <person name="Kikuchi H."/>
            <person name="Shiba T."/>
            <person name="Sakaki Y."/>
            <person name="Hattori M."/>
            <person name="Omura S."/>
        </authorList>
    </citation>
    <scope>NUCLEOTIDE SEQUENCE [LARGE SCALE GENOMIC DNA]</scope>
    <source>
        <strain evidence="4">ATCC 31267 / DSM 46492 / JCM 5070 / NBRC 14893 / NCIMB 12804 / NRRL 8165 / MA-4680</strain>
    </source>
</reference>
<keyword evidence="4" id="KW-1185">Reference proteome</keyword>
<protein>
    <submittedName>
        <fullName evidence="3">Membrane protein</fullName>
    </submittedName>
</protein>
<keyword evidence="2" id="KW-0472">Membrane</keyword>
<evidence type="ECO:0000256" key="1">
    <source>
        <dbReference type="SAM" id="MobiDB-lite"/>
    </source>
</evidence>
<evidence type="ECO:0000256" key="2">
    <source>
        <dbReference type="SAM" id="Phobius"/>
    </source>
</evidence>
<dbReference type="KEGG" id="sma:SAVERM_3183"/>
<accession>Q82IG4</accession>
<gene>
    <name evidence="3" type="ORF">SAVERM_3183</name>
</gene>
<keyword evidence="2" id="KW-1133">Transmembrane helix</keyword>
<name>Q82IG4_STRAW</name>
<reference evidence="3 4" key="1">
    <citation type="journal article" date="2001" name="Proc. Natl. Acad. Sci. U.S.A.">
        <title>Genome sequence of an industrial microorganism Streptomyces avermitilis: deducing the ability of producing secondary metabolites.</title>
        <authorList>
            <person name="Omura S."/>
            <person name="Ikeda H."/>
            <person name="Ishikawa J."/>
            <person name="Hanamoto A."/>
            <person name="Takahashi C."/>
            <person name="Shinose M."/>
            <person name="Takahashi Y."/>
            <person name="Horikawa H."/>
            <person name="Nakazawa H."/>
            <person name="Osonoe T."/>
            <person name="Kikuchi H."/>
            <person name="Shiba T."/>
            <person name="Sakaki Y."/>
            <person name="Hattori M."/>
        </authorList>
    </citation>
    <scope>NUCLEOTIDE SEQUENCE [LARGE SCALE GENOMIC DNA]</scope>
    <source>
        <strain evidence="4">ATCC 31267 / DSM 46492 / JCM 5070 / NBRC 14893 / NCIMB 12804 / NRRL 8165 / MA-4680</strain>
    </source>
</reference>
<organism evidence="3 4">
    <name type="scientific">Streptomyces avermitilis (strain ATCC 31267 / DSM 46492 / JCM 5070 / NBRC 14893 / NCIMB 12804 / NRRL 8165 / MA-4680)</name>
    <dbReference type="NCBI Taxonomy" id="227882"/>
    <lineage>
        <taxon>Bacteria</taxon>
        <taxon>Bacillati</taxon>
        <taxon>Actinomycetota</taxon>
        <taxon>Actinomycetes</taxon>
        <taxon>Kitasatosporales</taxon>
        <taxon>Streptomycetaceae</taxon>
        <taxon>Streptomyces</taxon>
    </lineage>
</organism>
<feature type="transmembrane region" description="Helical" evidence="2">
    <location>
        <begin position="87"/>
        <end position="106"/>
    </location>
</feature>
<feature type="region of interest" description="Disordered" evidence="1">
    <location>
        <begin position="1"/>
        <end position="73"/>
    </location>
</feature>
<dbReference type="InterPro" id="IPR017853">
    <property type="entry name" value="GH"/>
</dbReference>
<dbReference type="eggNOG" id="COG3858">
    <property type="taxonomic scope" value="Bacteria"/>
</dbReference>
<feature type="compositionally biased region" description="Basic and acidic residues" evidence="1">
    <location>
        <begin position="53"/>
        <end position="62"/>
    </location>
</feature>
<dbReference type="Gene3D" id="3.20.20.80">
    <property type="entry name" value="Glycosidases"/>
    <property type="match status" value="1"/>
</dbReference>
<dbReference type="SUPFAM" id="SSF51445">
    <property type="entry name" value="(Trans)glycosidases"/>
    <property type="match status" value="1"/>
</dbReference>
<feature type="compositionally biased region" description="Basic and acidic residues" evidence="1">
    <location>
        <begin position="21"/>
        <end position="37"/>
    </location>
</feature>
<evidence type="ECO:0000313" key="4">
    <source>
        <dbReference type="Proteomes" id="UP000000428"/>
    </source>
</evidence>
<proteinExistence type="predicted"/>
<dbReference type="Proteomes" id="UP000000428">
    <property type="component" value="Chromosome"/>
</dbReference>
<dbReference type="AlphaFoldDB" id="Q82IG4"/>
<evidence type="ECO:0000313" key="3">
    <source>
        <dbReference type="EMBL" id="BAC70894.1"/>
    </source>
</evidence>
<reference evidence="3 4" key="3">
    <citation type="journal article" date="2014" name="J. Ind. Microbiol. Biotechnol.">
        <title>Genome mining of the Streptomyces avermitilis genome and development of genome-minimized hosts for heterologous expression of biosynthetic gene clusters.</title>
        <authorList>
            <person name="Ikeda H."/>
            <person name="Shin-ya K."/>
            <person name="Omura S."/>
        </authorList>
    </citation>
    <scope>NUCLEOTIDE SEQUENCE [LARGE SCALE GENOMIC DNA]</scope>
    <source>
        <strain evidence="4">ATCC 31267 / DSM 46492 / JCM 5070 / NBRC 14893 / NCIMB 12804 / NRRL 8165 / MA-4680</strain>
    </source>
</reference>
<dbReference type="HOGENOM" id="CLU_060325_0_0_11"/>
<sequence length="412" mass="44817">MRGRPREAQGCGRGSSTGVREGARRMGTRHTDSEGESRVGPPGAEPGPGSGPEPRETSEESSSRTPAWARRTARAWRHPRLRLPKRIALALALVLLLPLLAAGVALRVNYAGDPAAGTQTRNRDALWMGHAWVDGRKRDADVKALAKRLRGTGIRDLYVHAGPLEHDGTLPGSAHPRARWLVGAVHRELPGVRVQAWLGDKLASEGPVGLRLERAATRTAVVGSTRQILAAGFDGVHFDLEPLHSGDRDYLSLLDDLRGVTRSAHVQLSVAAHQIDPLPAANAIRGALSGHPKWWSQSYFGQVARRVDQIAVMSYDTAMPLESLYGGYVAQQTSLALEVTPESTDLLMGLPFYYEDNLSHHGSAETVAAAVRGTRLGLSRTDRDRENFGVALYVDFAARESDWTAYRKGWLP</sequence>